<evidence type="ECO:0000313" key="3">
    <source>
        <dbReference type="Proteomes" id="UP000294164"/>
    </source>
</evidence>
<dbReference type="Pfam" id="PF02627">
    <property type="entry name" value="CMD"/>
    <property type="match status" value="1"/>
</dbReference>
<dbReference type="InterPro" id="IPR003779">
    <property type="entry name" value="CMD-like"/>
</dbReference>
<dbReference type="OrthoDB" id="1683318at2"/>
<dbReference type="EMBL" id="SHMG01000003">
    <property type="protein sequence ID" value="TAA44728.1"/>
    <property type="molecule type" value="Genomic_DNA"/>
</dbReference>
<dbReference type="RefSeq" id="WP_057380612.1">
    <property type="nucleotide sequence ID" value="NZ_SHMG01000003.1"/>
</dbReference>
<gene>
    <name evidence="2" type="ORF">EA655_07355</name>
</gene>
<reference evidence="2 3" key="1">
    <citation type="submission" date="2019-02" db="EMBL/GenBank/DDBJ databases">
        <title>WGS of Pseudoxanthomonas species novum from clinical isolates.</title>
        <authorList>
            <person name="Bernier A.-M."/>
            <person name="Bernard K."/>
            <person name="Vachon A."/>
        </authorList>
    </citation>
    <scope>NUCLEOTIDE SEQUENCE [LARGE SCALE GENOMIC DNA]</scope>
    <source>
        <strain evidence="2 3">NML130969</strain>
    </source>
</reference>
<evidence type="ECO:0000259" key="1">
    <source>
        <dbReference type="Pfam" id="PF02627"/>
    </source>
</evidence>
<feature type="domain" description="Carboxymuconolactone decarboxylase-like" evidence="1">
    <location>
        <begin position="13"/>
        <end position="93"/>
    </location>
</feature>
<dbReference type="Gene3D" id="1.20.1290.10">
    <property type="entry name" value="AhpD-like"/>
    <property type="match status" value="1"/>
</dbReference>
<accession>A0A4Q8M4Q1</accession>
<organism evidence="2 3">
    <name type="scientific">Pseudoxanthomonas winnipegensis</name>
    <dbReference type="NCBI Taxonomy" id="2480810"/>
    <lineage>
        <taxon>Bacteria</taxon>
        <taxon>Pseudomonadati</taxon>
        <taxon>Pseudomonadota</taxon>
        <taxon>Gammaproteobacteria</taxon>
        <taxon>Lysobacterales</taxon>
        <taxon>Lysobacteraceae</taxon>
        <taxon>Pseudoxanthomonas</taxon>
    </lineage>
</organism>
<evidence type="ECO:0000313" key="2">
    <source>
        <dbReference type="EMBL" id="TAA44728.1"/>
    </source>
</evidence>
<proteinExistence type="predicted"/>
<sequence length="123" mass="13049">MSTTTTNPFHATAAHVEQMRQVALYTNGALSARIKVLAALLWSVSVRCEPCVAHYARKAVELGASREELAEMLAIAPTMGGCVGETWALKAFAAVRGVAPSNDQLEETCCASTGGNFDPSTYK</sequence>
<dbReference type="InterPro" id="IPR029032">
    <property type="entry name" value="AhpD-like"/>
</dbReference>
<dbReference type="GO" id="GO:0051920">
    <property type="term" value="F:peroxiredoxin activity"/>
    <property type="evidence" value="ECO:0007669"/>
    <property type="project" value="InterPro"/>
</dbReference>
<comment type="caution">
    <text evidence="2">The sequence shown here is derived from an EMBL/GenBank/DDBJ whole genome shotgun (WGS) entry which is preliminary data.</text>
</comment>
<name>A0A4Q8M4Q1_9GAMM</name>
<dbReference type="AlphaFoldDB" id="A0A4Q8M4Q1"/>
<dbReference type="SUPFAM" id="SSF69118">
    <property type="entry name" value="AhpD-like"/>
    <property type="match status" value="1"/>
</dbReference>
<protein>
    <submittedName>
        <fullName evidence="2">Carboxymuconolactone decarboxylase family protein</fullName>
    </submittedName>
</protein>
<dbReference type="Proteomes" id="UP000294164">
    <property type="component" value="Unassembled WGS sequence"/>
</dbReference>